<comment type="caution">
    <text evidence="2">The sequence shown here is derived from an EMBL/GenBank/DDBJ whole genome shotgun (WGS) entry which is preliminary data.</text>
</comment>
<keyword evidence="1" id="KW-0732">Signal</keyword>
<reference evidence="2 3" key="1">
    <citation type="submission" date="2019-03" db="EMBL/GenBank/DDBJ databases">
        <title>Draft genome sequences of novel Actinobacteria.</title>
        <authorList>
            <person name="Sahin N."/>
            <person name="Ay H."/>
            <person name="Saygin H."/>
        </authorList>
    </citation>
    <scope>NUCLEOTIDE SEQUENCE [LARGE SCALE GENOMIC DNA]</scope>
    <source>
        <strain evidence="2 3">JCM 30547</strain>
    </source>
</reference>
<dbReference type="RefSeq" id="WP_132406918.1">
    <property type="nucleotide sequence ID" value="NZ_SMKA01000054.1"/>
</dbReference>
<organism evidence="2 3">
    <name type="scientific">Kribbella albertanoniae</name>
    <dbReference type="NCBI Taxonomy" id="1266829"/>
    <lineage>
        <taxon>Bacteria</taxon>
        <taxon>Bacillati</taxon>
        <taxon>Actinomycetota</taxon>
        <taxon>Actinomycetes</taxon>
        <taxon>Propionibacteriales</taxon>
        <taxon>Kribbellaceae</taxon>
        <taxon>Kribbella</taxon>
    </lineage>
</organism>
<dbReference type="EMBL" id="SMKA01000054">
    <property type="protein sequence ID" value="TDC29799.1"/>
    <property type="molecule type" value="Genomic_DNA"/>
</dbReference>
<evidence type="ECO:0000313" key="2">
    <source>
        <dbReference type="EMBL" id="TDC29799.1"/>
    </source>
</evidence>
<keyword evidence="3" id="KW-1185">Reference proteome</keyword>
<evidence type="ECO:0000313" key="3">
    <source>
        <dbReference type="Proteomes" id="UP000295075"/>
    </source>
</evidence>
<dbReference type="OrthoDB" id="3830608at2"/>
<dbReference type="AlphaFoldDB" id="A0A4R4Q4G2"/>
<accession>A0A4R4Q4G2</accession>
<evidence type="ECO:0000256" key="1">
    <source>
        <dbReference type="SAM" id="SignalP"/>
    </source>
</evidence>
<name>A0A4R4Q4G2_9ACTN</name>
<gene>
    <name evidence="2" type="ORF">E1261_14795</name>
</gene>
<proteinExistence type="predicted"/>
<sequence>MLRFAAAVVTFALVTLGGAAVTATPAAAAGSPPAGCRYFTTDFGQTCYEWEGDDQWVRDLDANGWTTVVEVETNYGKFRECDAPASADGWRECGYDHEEKKCVRFRLVERKGVSTNRISVWSLFYSTSTGNECGFDA</sequence>
<feature type="signal peptide" evidence="1">
    <location>
        <begin position="1"/>
        <end position="28"/>
    </location>
</feature>
<feature type="chain" id="PRO_5020693076" evidence="1">
    <location>
        <begin position="29"/>
        <end position="137"/>
    </location>
</feature>
<dbReference type="Proteomes" id="UP000295075">
    <property type="component" value="Unassembled WGS sequence"/>
</dbReference>
<protein>
    <submittedName>
        <fullName evidence="2">Uncharacterized protein</fullName>
    </submittedName>
</protein>